<comment type="caution">
    <text evidence="1">The sequence shown here is derived from an EMBL/GenBank/DDBJ whole genome shotgun (WGS) entry which is preliminary data.</text>
</comment>
<evidence type="ECO:0000313" key="1">
    <source>
        <dbReference type="EMBL" id="CAG8634675.1"/>
    </source>
</evidence>
<feature type="non-terminal residue" evidence="1">
    <location>
        <position position="1"/>
    </location>
</feature>
<dbReference type="EMBL" id="CAJVPU010013739">
    <property type="protein sequence ID" value="CAG8634675.1"/>
    <property type="molecule type" value="Genomic_DNA"/>
</dbReference>
<evidence type="ECO:0000313" key="2">
    <source>
        <dbReference type="Proteomes" id="UP000789702"/>
    </source>
</evidence>
<reference evidence="1" key="1">
    <citation type="submission" date="2021-06" db="EMBL/GenBank/DDBJ databases">
        <authorList>
            <person name="Kallberg Y."/>
            <person name="Tangrot J."/>
            <person name="Rosling A."/>
        </authorList>
    </citation>
    <scope>NUCLEOTIDE SEQUENCE</scope>
    <source>
        <strain evidence="1">IL203A</strain>
    </source>
</reference>
<protein>
    <submittedName>
        <fullName evidence="1">10214_t:CDS:1</fullName>
    </submittedName>
</protein>
<keyword evidence="2" id="KW-1185">Reference proteome</keyword>
<proteinExistence type="predicted"/>
<name>A0ACA9N8P6_9GLOM</name>
<organism evidence="1 2">
    <name type="scientific">Dentiscutata heterogama</name>
    <dbReference type="NCBI Taxonomy" id="1316150"/>
    <lineage>
        <taxon>Eukaryota</taxon>
        <taxon>Fungi</taxon>
        <taxon>Fungi incertae sedis</taxon>
        <taxon>Mucoromycota</taxon>
        <taxon>Glomeromycotina</taxon>
        <taxon>Glomeromycetes</taxon>
        <taxon>Diversisporales</taxon>
        <taxon>Gigasporaceae</taxon>
        <taxon>Dentiscutata</taxon>
    </lineage>
</organism>
<accession>A0ACA9N8P6</accession>
<dbReference type="Proteomes" id="UP000789702">
    <property type="component" value="Unassembled WGS sequence"/>
</dbReference>
<sequence length="232" mass="26328">ADKAEEPVINQAKAVFGGMLRGSSSKANKMPPGNEGSKLTKTLLVAQRPKLTKDDNKQNELSSPLVQPPAKRQKALSSANEEEESDDEEMSHTSRLFQVSGNTCDSSSMSLVRQESTCTELMFHDFNYAVNFLDQKINSLYQLCQFIINKQKETSDDIKKLIVLDDLSDDFWRKVYKEVTKQLIPATLYPSLKEYRVALERYLEEHADHFINTIGRSAWISSKINAEIKEMT</sequence>
<gene>
    <name evidence="1" type="ORF">DHETER_LOCUS8550</name>
</gene>